<keyword evidence="3" id="KW-1003">Cell membrane</keyword>
<evidence type="ECO:0000256" key="8">
    <source>
        <dbReference type="RuleBase" id="RU363032"/>
    </source>
</evidence>
<dbReference type="PROSITE" id="PS50928">
    <property type="entry name" value="ABC_TM1"/>
    <property type="match status" value="2"/>
</dbReference>
<feature type="transmembrane region" description="Helical" evidence="8">
    <location>
        <begin position="458"/>
        <end position="481"/>
    </location>
</feature>
<evidence type="ECO:0000259" key="9">
    <source>
        <dbReference type="PROSITE" id="PS50928"/>
    </source>
</evidence>
<feature type="transmembrane region" description="Helical" evidence="8">
    <location>
        <begin position="400"/>
        <end position="421"/>
    </location>
</feature>
<feature type="domain" description="ABC transmembrane type-1" evidence="9">
    <location>
        <begin position="53"/>
        <end position="253"/>
    </location>
</feature>
<dbReference type="KEGG" id="aji:C0Z10_13185"/>
<organism evidence="10 11">
    <name type="scientific">Acidipropionibacterium jensenii</name>
    <dbReference type="NCBI Taxonomy" id="1749"/>
    <lineage>
        <taxon>Bacteria</taxon>
        <taxon>Bacillati</taxon>
        <taxon>Actinomycetota</taxon>
        <taxon>Actinomycetes</taxon>
        <taxon>Propionibacteriales</taxon>
        <taxon>Propionibacteriaceae</taxon>
        <taxon>Acidipropionibacterium</taxon>
    </lineage>
</organism>
<dbReference type="SUPFAM" id="SSF161098">
    <property type="entry name" value="MetI-like"/>
    <property type="match status" value="2"/>
</dbReference>
<feature type="domain" description="ABC transmembrane type-1" evidence="9">
    <location>
        <begin position="333"/>
        <end position="519"/>
    </location>
</feature>
<keyword evidence="6 8" id="KW-1133">Transmembrane helix</keyword>
<keyword evidence="7 8" id="KW-0472">Membrane</keyword>
<dbReference type="GO" id="GO:0005886">
    <property type="term" value="C:plasma membrane"/>
    <property type="evidence" value="ECO:0007669"/>
    <property type="project" value="UniProtKB-SubCell"/>
</dbReference>
<gene>
    <name evidence="10" type="ORF">C0Z10_13185</name>
</gene>
<dbReference type="InterPro" id="IPR035906">
    <property type="entry name" value="MetI-like_sf"/>
</dbReference>
<dbReference type="RefSeq" id="WP_097799682.1">
    <property type="nucleotide sequence ID" value="NZ_CP025570.1"/>
</dbReference>
<evidence type="ECO:0000256" key="5">
    <source>
        <dbReference type="ARBA" id="ARBA00022692"/>
    </source>
</evidence>
<sequence length="532" mass="54772">MTADPLARALRAMTWLCLAVPIAILLRPTLATVVSTAGRTALAGVLIHRFPVVGATLGLATAVGVVGTAAGAMMAAVHHAYRFTGRSFLHWMTLAPVLLPPVTASTTLLQIWGNNGVVAQLTGGDWVSVYGFTGLALADILAMVPLAYLAVLSGLRTLDEGLIDQARDLGLPTRKILRVIVLPHLWPELAAVFLLLVANTAVDVANPLALGGSYQVLATRLREAAIGEGDAVGAAATSAVMLAICVLAWLVMTAISSRTGGAAPQQSSIRTRRRPPSSIWQRVMVGLAWFVAGANALSLPVVMLGSVIDTTSGLSWTASGYRELLAGQNGLALADSVIVAAGATVIAMVAGSAIVSTGGLRRGGSVSTNLLASSALTLPLALGALEIWRRTGTSGNSTSTILVLVMTVQGLVLVPVVVAFLRARTDAMTLPIRQSAAGLGMAPARMLRPLIIPQLRPALTAATALAFAMGLTSVPSVILLTGADTPFIAAQIVTEVEAGRLTEACTLSTVTAITVALVAWGIWLSAGGRRRA</sequence>
<dbReference type="CDD" id="cd06261">
    <property type="entry name" value="TM_PBP2"/>
    <property type="match status" value="1"/>
</dbReference>
<keyword evidence="5 8" id="KW-0812">Transmembrane</keyword>
<feature type="transmembrane region" description="Helical" evidence="8">
    <location>
        <begin position="501"/>
        <end position="524"/>
    </location>
</feature>
<dbReference type="GO" id="GO:0055085">
    <property type="term" value="P:transmembrane transport"/>
    <property type="evidence" value="ECO:0007669"/>
    <property type="project" value="InterPro"/>
</dbReference>
<feature type="transmembrane region" description="Helical" evidence="8">
    <location>
        <begin position="55"/>
        <end position="76"/>
    </location>
</feature>
<evidence type="ECO:0000256" key="4">
    <source>
        <dbReference type="ARBA" id="ARBA00022519"/>
    </source>
</evidence>
<reference evidence="11" key="1">
    <citation type="submission" date="2017-12" db="EMBL/GenBank/DDBJ databases">
        <title>Whole genome sequencing of Acidipropionibacterium jensenii strains JS279 and JS280.</title>
        <authorList>
            <person name="Deptula P."/>
            <person name="Laine P."/>
            <person name="Smolander O.-P."/>
            <person name="Paulin L."/>
            <person name="Auvinen P."/>
            <person name="Varmanen P."/>
        </authorList>
    </citation>
    <scope>NUCLEOTIDE SEQUENCE [LARGE SCALE GENOMIC DNA]</scope>
    <source>
        <strain evidence="11">JS280</strain>
    </source>
</reference>
<dbReference type="PANTHER" id="PTHR43357">
    <property type="entry name" value="INNER MEMBRANE ABC TRANSPORTER PERMEASE PROTEIN YDCV"/>
    <property type="match status" value="1"/>
</dbReference>
<dbReference type="Proteomes" id="UP000285875">
    <property type="component" value="Chromosome"/>
</dbReference>
<dbReference type="AlphaFoldDB" id="A0A3T0S2J5"/>
<feature type="transmembrane region" description="Helical" evidence="8">
    <location>
        <begin position="337"/>
        <end position="358"/>
    </location>
</feature>
<comment type="subcellular location">
    <subcellularLocation>
        <location evidence="1">Cell inner membrane</location>
        <topology evidence="1">Multi-pass membrane protein</topology>
    </subcellularLocation>
    <subcellularLocation>
        <location evidence="8">Cell membrane</location>
        <topology evidence="8">Multi-pass membrane protein</topology>
    </subcellularLocation>
</comment>
<accession>A0A3T0S2J5</accession>
<feature type="transmembrane region" description="Helical" evidence="8">
    <location>
        <begin position="88"/>
        <end position="112"/>
    </location>
</feature>
<dbReference type="EMBL" id="CP025570">
    <property type="protein sequence ID" value="AZZ40531.1"/>
    <property type="molecule type" value="Genomic_DNA"/>
</dbReference>
<feature type="transmembrane region" description="Helical" evidence="8">
    <location>
        <begin position="176"/>
        <end position="198"/>
    </location>
</feature>
<comment type="similarity">
    <text evidence="8">Belongs to the binding-protein-dependent transport system permease family.</text>
</comment>
<protein>
    <submittedName>
        <fullName evidence="10">Iron ABC transporter permease</fullName>
    </submittedName>
</protein>
<proteinExistence type="inferred from homology"/>
<evidence type="ECO:0000256" key="6">
    <source>
        <dbReference type="ARBA" id="ARBA00022989"/>
    </source>
</evidence>
<evidence type="ECO:0000256" key="3">
    <source>
        <dbReference type="ARBA" id="ARBA00022475"/>
    </source>
</evidence>
<dbReference type="PANTHER" id="PTHR43357:SF4">
    <property type="entry name" value="INNER MEMBRANE ABC TRANSPORTER PERMEASE PROTEIN YDCV"/>
    <property type="match status" value="1"/>
</dbReference>
<feature type="transmembrane region" description="Helical" evidence="8">
    <location>
        <begin position="132"/>
        <end position="155"/>
    </location>
</feature>
<dbReference type="InterPro" id="IPR000515">
    <property type="entry name" value="MetI-like"/>
</dbReference>
<evidence type="ECO:0000256" key="1">
    <source>
        <dbReference type="ARBA" id="ARBA00004429"/>
    </source>
</evidence>
<keyword evidence="4" id="KW-0997">Cell inner membrane</keyword>
<feature type="transmembrane region" description="Helical" evidence="8">
    <location>
        <begin position="370"/>
        <end position="388"/>
    </location>
</feature>
<evidence type="ECO:0000256" key="7">
    <source>
        <dbReference type="ARBA" id="ARBA00023136"/>
    </source>
</evidence>
<evidence type="ECO:0000313" key="10">
    <source>
        <dbReference type="EMBL" id="AZZ40531.1"/>
    </source>
</evidence>
<dbReference type="Pfam" id="PF00528">
    <property type="entry name" value="BPD_transp_1"/>
    <property type="match status" value="1"/>
</dbReference>
<evidence type="ECO:0000313" key="11">
    <source>
        <dbReference type="Proteomes" id="UP000285875"/>
    </source>
</evidence>
<name>A0A3T0S2J5_9ACTN</name>
<feature type="transmembrane region" description="Helical" evidence="8">
    <location>
        <begin position="231"/>
        <end position="251"/>
    </location>
</feature>
<dbReference type="Gene3D" id="1.10.3720.10">
    <property type="entry name" value="MetI-like"/>
    <property type="match status" value="2"/>
</dbReference>
<keyword evidence="2 8" id="KW-0813">Transport</keyword>
<evidence type="ECO:0000256" key="2">
    <source>
        <dbReference type="ARBA" id="ARBA00022448"/>
    </source>
</evidence>
<feature type="transmembrane region" description="Helical" evidence="8">
    <location>
        <begin position="283"/>
        <end position="308"/>
    </location>
</feature>